<dbReference type="EMBL" id="JAHXZJ010000374">
    <property type="protein sequence ID" value="KAH0561569.1"/>
    <property type="molecule type" value="Genomic_DNA"/>
</dbReference>
<accession>A0AAV7J1A2</accession>
<dbReference type="AlphaFoldDB" id="A0AAV7J1A2"/>
<name>A0AAV7J1A2_COTGL</name>
<reference evidence="2 3" key="1">
    <citation type="journal article" date="2021" name="J. Hered.">
        <title>A chromosome-level genome assembly of the parasitoid wasp, Cotesia glomerata (Hymenoptera: Braconidae).</title>
        <authorList>
            <person name="Pinto B.J."/>
            <person name="Weis J.J."/>
            <person name="Gamble T."/>
            <person name="Ode P.J."/>
            <person name="Paul R."/>
            <person name="Zaspel J.M."/>
        </authorList>
    </citation>
    <scope>NUCLEOTIDE SEQUENCE [LARGE SCALE GENOMIC DNA]</scope>
    <source>
        <strain evidence="2">CgM1</strain>
    </source>
</reference>
<organism evidence="2 3">
    <name type="scientific">Cotesia glomerata</name>
    <name type="common">Lepidopteran parasitic wasp</name>
    <name type="synonym">Apanteles glomeratus</name>
    <dbReference type="NCBI Taxonomy" id="32391"/>
    <lineage>
        <taxon>Eukaryota</taxon>
        <taxon>Metazoa</taxon>
        <taxon>Ecdysozoa</taxon>
        <taxon>Arthropoda</taxon>
        <taxon>Hexapoda</taxon>
        <taxon>Insecta</taxon>
        <taxon>Pterygota</taxon>
        <taxon>Neoptera</taxon>
        <taxon>Endopterygota</taxon>
        <taxon>Hymenoptera</taxon>
        <taxon>Apocrita</taxon>
        <taxon>Ichneumonoidea</taxon>
        <taxon>Braconidae</taxon>
        <taxon>Microgastrinae</taxon>
        <taxon>Cotesia</taxon>
    </lineage>
</organism>
<protein>
    <submittedName>
        <fullName evidence="2">Uncharacterized protein</fullName>
    </submittedName>
</protein>
<evidence type="ECO:0000313" key="3">
    <source>
        <dbReference type="Proteomes" id="UP000826195"/>
    </source>
</evidence>
<gene>
    <name evidence="2" type="ORF">KQX54_017741</name>
</gene>
<comment type="caution">
    <text evidence="2">The sequence shown here is derived from an EMBL/GenBank/DDBJ whole genome shotgun (WGS) entry which is preliminary data.</text>
</comment>
<evidence type="ECO:0000313" key="2">
    <source>
        <dbReference type="EMBL" id="KAH0561569.1"/>
    </source>
</evidence>
<evidence type="ECO:0000256" key="1">
    <source>
        <dbReference type="SAM" id="MobiDB-lite"/>
    </source>
</evidence>
<feature type="region of interest" description="Disordered" evidence="1">
    <location>
        <begin position="16"/>
        <end position="37"/>
    </location>
</feature>
<feature type="compositionally biased region" description="Basic and acidic residues" evidence="1">
    <location>
        <begin position="19"/>
        <end position="29"/>
    </location>
</feature>
<keyword evidence="3" id="KW-1185">Reference proteome</keyword>
<dbReference type="Proteomes" id="UP000826195">
    <property type="component" value="Unassembled WGS sequence"/>
</dbReference>
<proteinExistence type="predicted"/>
<sequence>MGSGVLLPGQELSAIQMENMRENGAEDNRANSTDTSQSRPDLRVLVLISLKASLCRSQARCWIVVATN</sequence>